<feature type="domain" description="Wax synthase" evidence="6">
    <location>
        <begin position="272"/>
        <end position="355"/>
    </location>
</feature>
<dbReference type="AlphaFoldDB" id="A0A5J5ENS8"/>
<feature type="transmembrane region" description="Helical" evidence="5">
    <location>
        <begin position="69"/>
        <end position="91"/>
    </location>
</feature>
<comment type="caution">
    <text evidence="7">The sequence shown here is derived from an EMBL/GenBank/DDBJ whole genome shotgun (WGS) entry which is preliminary data.</text>
</comment>
<keyword evidence="2 5" id="KW-0812">Transmembrane</keyword>
<proteinExistence type="predicted"/>
<protein>
    <recommendedName>
        <fullName evidence="6">Wax synthase domain-containing protein</fullName>
    </recommendedName>
</protein>
<feature type="transmembrane region" description="Helical" evidence="5">
    <location>
        <begin position="321"/>
        <end position="342"/>
    </location>
</feature>
<evidence type="ECO:0000256" key="3">
    <source>
        <dbReference type="ARBA" id="ARBA00022989"/>
    </source>
</evidence>
<dbReference type="EMBL" id="VXIS01000197">
    <property type="protein sequence ID" value="KAA8897512.1"/>
    <property type="molecule type" value="Genomic_DNA"/>
</dbReference>
<feature type="transmembrane region" description="Helical" evidence="5">
    <location>
        <begin position="98"/>
        <end position="118"/>
    </location>
</feature>
<sequence>MITLQTRPPVMIRPVVHSPPSSTAVRSSPYPTRSLPQNTKKMDFAPITPLQHTLQSRLPLLLRFPANPAIPISVSILLLYHLLLFAAFLAPPFPHRRGIFLGVITALLLRLLNSTTYLGPPRDYTLSIWVLGEYLCFSSVYLCGYPPERNAVLSQLGYSSQNWRTRLSAAWEVYINRRLVAAPPPPPPHSQPSRSRTRFVIWHLARAAAYFLLLAVLEPQFPTAANVLTSSLPRRVVRANVAIGSIYLLLSLMHSFVAAVSVLMRMSSPASWPPLFGSLSTCHSVRNVWRFWHQLLAFPFRAHSSWAADGLGLKRGGAARYIFTVFASFFLSGLLHAVPAWVVSGTDAQSMAYFLLQGVGIVL</sequence>
<comment type="subcellular location">
    <subcellularLocation>
        <location evidence="1">Membrane</location>
        <topology evidence="1">Multi-pass membrane protein</topology>
    </subcellularLocation>
</comment>
<keyword evidence="4 5" id="KW-0472">Membrane</keyword>
<dbReference type="GO" id="GO:0016020">
    <property type="term" value="C:membrane"/>
    <property type="evidence" value="ECO:0007669"/>
    <property type="project" value="UniProtKB-SubCell"/>
</dbReference>
<evidence type="ECO:0000256" key="1">
    <source>
        <dbReference type="ARBA" id="ARBA00004141"/>
    </source>
</evidence>
<reference evidence="7 8" key="1">
    <citation type="submission" date="2019-09" db="EMBL/GenBank/DDBJ databases">
        <title>Draft genome of the ectomycorrhizal ascomycete Sphaerosporella brunnea.</title>
        <authorList>
            <consortium name="DOE Joint Genome Institute"/>
            <person name="Benucci G.M."/>
            <person name="Marozzi G."/>
            <person name="Antonielli L."/>
            <person name="Sanchez S."/>
            <person name="Marco P."/>
            <person name="Wang X."/>
            <person name="Falini L.B."/>
            <person name="Barry K."/>
            <person name="Haridas S."/>
            <person name="Lipzen A."/>
            <person name="Labutti K."/>
            <person name="Grigoriev I.V."/>
            <person name="Murat C."/>
            <person name="Martin F."/>
            <person name="Albertini E."/>
            <person name="Donnini D."/>
            <person name="Bonito G."/>
        </authorList>
    </citation>
    <scope>NUCLEOTIDE SEQUENCE [LARGE SCALE GENOMIC DNA]</scope>
    <source>
        <strain evidence="7 8">Sb_GMNB300</strain>
    </source>
</reference>
<feature type="non-terminal residue" evidence="7">
    <location>
        <position position="363"/>
    </location>
</feature>
<evidence type="ECO:0000256" key="4">
    <source>
        <dbReference type="ARBA" id="ARBA00023136"/>
    </source>
</evidence>
<evidence type="ECO:0000313" key="7">
    <source>
        <dbReference type="EMBL" id="KAA8897512.1"/>
    </source>
</evidence>
<dbReference type="Proteomes" id="UP000326924">
    <property type="component" value="Unassembled WGS sequence"/>
</dbReference>
<feature type="transmembrane region" description="Helical" evidence="5">
    <location>
        <begin position="237"/>
        <end position="263"/>
    </location>
</feature>
<dbReference type="OrthoDB" id="1077582at2759"/>
<organism evidence="7 8">
    <name type="scientific">Sphaerosporella brunnea</name>
    <dbReference type="NCBI Taxonomy" id="1250544"/>
    <lineage>
        <taxon>Eukaryota</taxon>
        <taxon>Fungi</taxon>
        <taxon>Dikarya</taxon>
        <taxon>Ascomycota</taxon>
        <taxon>Pezizomycotina</taxon>
        <taxon>Pezizomycetes</taxon>
        <taxon>Pezizales</taxon>
        <taxon>Pyronemataceae</taxon>
        <taxon>Sphaerosporella</taxon>
    </lineage>
</organism>
<evidence type="ECO:0000256" key="5">
    <source>
        <dbReference type="SAM" id="Phobius"/>
    </source>
</evidence>
<keyword evidence="3 5" id="KW-1133">Transmembrane helix</keyword>
<name>A0A5J5ENS8_9PEZI</name>
<feature type="transmembrane region" description="Helical" evidence="5">
    <location>
        <begin position="124"/>
        <end position="144"/>
    </location>
</feature>
<feature type="transmembrane region" description="Helical" evidence="5">
    <location>
        <begin position="199"/>
        <end position="217"/>
    </location>
</feature>
<dbReference type="InParanoid" id="A0A5J5ENS8"/>
<dbReference type="InterPro" id="IPR032805">
    <property type="entry name" value="Wax_synthase_dom"/>
</dbReference>
<dbReference type="Pfam" id="PF13813">
    <property type="entry name" value="MBOAT_2"/>
    <property type="match status" value="1"/>
</dbReference>
<keyword evidence="8" id="KW-1185">Reference proteome</keyword>
<evidence type="ECO:0000256" key="2">
    <source>
        <dbReference type="ARBA" id="ARBA00022692"/>
    </source>
</evidence>
<accession>A0A5J5ENS8</accession>
<evidence type="ECO:0000313" key="8">
    <source>
        <dbReference type="Proteomes" id="UP000326924"/>
    </source>
</evidence>
<gene>
    <name evidence="7" type="ORF">FN846DRAFT_963550</name>
</gene>
<evidence type="ECO:0000259" key="6">
    <source>
        <dbReference type="Pfam" id="PF13813"/>
    </source>
</evidence>